<dbReference type="GO" id="GO:0051246">
    <property type="term" value="P:regulation of protein metabolic process"/>
    <property type="evidence" value="ECO:0007669"/>
    <property type="project" value="UniProtKB-ARBA"/>
</dbReference>
<keyword evidence="12" id="KW-0862">Zinc</keyword>
<dbReference type="Pfam" id="PF05147">
    <property type="entry name" value="LANC_like"/>
    <property type="match status" value="1"/>
</dbReference>
<dbReference type="GO" id="GO:0016241">
    <property type="term" value="P:regulation of macroautophagy"/>
    <property type="evidence" value="ECO:0007669"/>
    <property type="project" value="UniProtKB-ARBA"/>
</dbReference>
<keyword evidence="9 13" id="KW-0443">Lipid metabolism</keyword>
<reference evidence="16" key="1">
    <citation type="journal article" date="2015" name="Nat. Genet.">
        <title>The genome and transcriptome of the zoonotic hookworm Ancylostoma ceylanicum identify infection-specific gene families.</title>
        <authorList>
            <person name="Schwarz E.M."/>
            <person name="Hu Y."/>
            <person name="Antoshechkin I."/>
            <person name="Miller M.M."/>
            <person name="Sternberg P.W."/>
            <person name="Aroian R.V."/>
        </authorList>
    </citation>
    <scope>NUCLEOTIDE SEQUENCE</scope>
    <source>
        <strain evidence="16">HY135</strain>
    </source>
</reference>
<evidence type="ECO:0000256" key="5">
    <source>
        <dbReference type="ARBA" id="ARBA00012658"/>
    </source>
</evidence>
<dbReference type="PANTHER" id="PTHR11069:SF23">
    <property type="entry name" value="LYSOSOMAL ACID GLUCOSYLCERAMIDASE"/>
    <property type="match status" value="1"/>
</dbReference>
<dbReference type="PRINTS" id="PR00843">
    <property type="entry name" value="GLHYDRLASE30"/>
</dbReference>
<feature type="binding site" evidence="12">
    <location>
        <position position="228"/>
    </location>
    <ligand>
        <name>Zn(2+)</name>
        <dbReference type="ChEBI" id="CHEBI:29105"/>
    </ligand>
</feature>
<dbReference type="SMART" id="SM01260">
    <property type="entry name" value="LANC_like"/>
    <property type="match status" value="1"/>
</dbReference>
<dbReference type="OrthoDB" id="2160638at2759"/>
<dbReference type="Pfam" id="PF02055">
    <property type="entry name" value="Glyco_hydro_30"/>
    <property type="match status" value="1"/>
</dbReference>
<dbReference type="GO" id="GO:0006066">
    <property type="term" value="P:alcohol metabolic process"/>
    <property type="evidence" value="ECO:0007669"/>
    <property type="project" value="UniProtKB-ARBA"/>
</dbReference>
<dbReference type="Gene3D" id="3.20.20.80">
    <property type="entry name" value="Glycosidases"/>
    <property type="match status" value="1"/>
</dbReference>
<feature type="domain" description="Glycosyl hydrolase family 30 TIM-barrel" evidence="14">
    <location>
        <begin position="481"/>
        <end position="829"/>
    </location>
</feature>
<dbReference type="SUPFAM" id="SSF158745">
    <property type="entry name" value="LanC-like"/>
    <property type="match status" value="1"/>
</dbReference>
<dbReference type="CDD" id="cd04794">
    <property type="entry name" value="euk_LANCL"/>
    <property type="match status" value="1"/>
</dbReference>
<evidence type="ECO:0000313" key="16">
    <source>
        <dbReference type="Proteomes" id="UP000024635"/>
    </source>
</evidence>
<dbReference type="GO" id="GO:0006914">
    <property type="term" value="P:autophagy"/>
    <property type="evidence" value="ECO:0007669"/>
    <property type="project" value="UniProtKB-ARBA"/>
</dbReference>
<dbReference type="GO" id="GO:0005774">
    <property type="term" value="C:vacuolar membrane"/>
    <property type="evidence" value="ECO:0007669"/>
    <property type="project" value="UniProtKB-ARBA"/>
</dbReference>
<dbReference type="GO" id="GO:0016758">
    <property type="term" value="F:hexosyltransferase activity"/>
    <property type="evidence" value="ECO:0007669"/>
    <property type="project" value="UniProtKB-ARBA"/>
</dbReference>
<dbReference type="PANTHER" id="PTHR11069">
    <property type="entry name" value="GLUCOSYLCERAMIDASE"/>
    <property type="match status" value="1"/>
</dbReference>
<comment type="similarity">
    <text evidence="4 13">Belongs to the glycosyl hydrolase 30 family.</text>
</comment>
<dbReference type="GO" id="GO:0005975">
    <property type="term" value="P:carbohydrate metabolic process"/>
    <property type="evidence" value="ECO:0007669"/>
    <property type="project" value="InterPro"/>
</dbReference>
<accession>A0A016TTK8</accession>
<dbReference type="GO" id="GO:0004348">
    <property type="term" value="F:glucosylceramidase activity"/>
    <property type="evidence" value="ECO:0007669"/>
    <property type="project" value="UniProtKB-EC"/>
</dbReference>
<evidence type="ECO:0000256" key="10">
    <source>
        <dbReference type="ARBA" id="ARBA00050474"/>
    </source>
</evidence>
<dbReference type="EMBL" id="JARK01001415">
    <property type="protein sequence ID" value="EYC05977.1"/>
    <property type="molecule type" value="Genomic_DNA"/>
</dbReference>
<evidence type="ECO:0000256" key="7">
    <source>
        <dbReference type="ARBA" id="ARBA00022801"/>
    </source>
</evidence>
<dbReference type="InterPro" id="IPR012341">
    <property type="entry name" value="6hp_glycosidase-like_sf"/>
</dbReference>
<dbReference type="GO" id="GO:0008202">
    <property type="term" value="P:steroid metabolic process"/>
    <property type="evidence" value="ECO:0007669"/>
    <property type="project" value="UniProtKB-ARBA"/>
</dbReference>
<comment type="caution">
    <text evidence="15">The sequence shown here is derived from an EMBL/GenBank/DDBJ whole genome shotgun (WGS) entry which is preliminary data.</text>
</comment>
<evidence type="ECO:0000313" key="15">
    <source>
        <dbReference type="EMBL" id="EYC05977.1"/>
    </source>
</evidence>
<dbReference type="GO" id="GO:0005764">
    <property type="term" value="C:lysosome"/>
    <property type="evidence" value="ECO:0007669"/>
    <property type="project" value="UniProtKB-ARBA"/>
</dbReference>
<dbReference type="FunFam" id="3.20.20.80:FF:000030">
    <property type="entry name" value="Lysosomal acid glucosylceramidase"/>
    <property type="match status" value="1"/>
</dbReference>
<dbReference type="EC" id="3.2.1.45" evidence="5 13"/>
<keyword evidence="8 13" id="KW-0746">Sphingolipid metabolism</keyword>
<evidence type="ECO:0000259" key="14">
    <source>
        <dbReference type="Pfam" id="PF02055"/>
    </source>
</evidence>
<dbReference type="GO" id="GO:0007040">
    <property type="term" value="P:lysosome organization"/>
    <property type="evidence" value="ECO:0007669"/>
    <property type="project" value="UniProtKB-ARBA"/>
</dbReference>
<evidence type="ECO:0000256" key="12">
    <source>
        <dbReference type="PIRSR" id="PIRSR607822-1"/>
    </source>
</evidence>
<dbReference type="InterPro" id="IPR007822">
    <property type="entry name" value="LANC-like"/>
</dbReference>
<dbReference type="Gene3D" id="1.50.10.10">
    <property type="match status" value="1"/>
</dbReference>
<dbReference type="InterPro" id="IPR033453">
    <property type="entry name" value="Glyco_hydro_30_TIM-barrel"/>
</dbReference>
<dbReference type="GO" id="GO:0030163">
    <property type="term" value="P:protein catabolic process"/>
    <property type="evidence" value="ECO:0007669"/>
    <property type="project" value="UniProtKB-ARBA"/>
</dbReference>
<dbReference type="AlphaFoldDB" id="A0A016TTK8"/>
<evidence type="ECO:0000256" key="1">
    <source>
        <dbReference type="ARBA" id="ARBA00001013"/>
    </source>
</evidence>
<dbReference type="Proteomes" id="UP000024635">
    <property type="component" value="Unassembled WGS sequence"/>
</dbReference>
<evidence type="ECO:0000256" key="8">
    <source>
        <dbReference type="ARBA" id="ARBA00022919"/>
    </source>
</evidence>
<gene>
    <name evidence="15" type="primary">Acey_s0079.g1284</name>
    <name evidence="15" type="ORF">Y032_0079g1284</name>
</gene>
<evidence type="ECO:0000256" key="2">
    <source>
        <dbReference type="ARBA" id="ARBA00004760"/>
    </source>
</evidence>
<dbReference type="GO" id="GO:0032006">
    <property type="term" value="P:regulation of TOR signaling"/>
    <property type="evidence" value="ECO:0007669"/>
    <property type="project" value="UniProtKB-ARBA"/>
</dbReference>
<dbReference type="GO" id="GO:0031179">
    <property type="term" value="P:peptide modification"/>
    <property type="evidence" value="ECO:0007669"/>
    <property type="project" value="InterPro"/>
</dbReference>
<dbReference type="InterPro" id="IPR017853">
    <property type="entry name" value="GH"/>
</dbReference>
<evidence type="ECO:0000256" key="3">
    <source>
        <dbReference type="ARBA" id="ARBA00004991"/>
    </source>
</evidence>
<evidence type="ECO:0000256" key="11">
    <source>
        <dbReference type="ARBA" id="ARBA00051345"/>
    </source>
</evidence>
<comment type="catalytic activity">
    <reaction evidence="10">
        <text>a beta-D-glucosylceramide + H2O = an N-acyl-sphingoid base + D-glucose</text>
        <dbReference type="Rhea" id="RHEA:81447"/>
        <dbReference type="ChEBI" id="CHEBI:4167"/>
        <dbReference type="ChEBI" id="CHEBI:15377"/>
        <dbReference type="ChEBI" id="CHEBI:83264"/>
        <dbReference type="ChEBI" id="CHEBI:83273"/>
    </reaction>
    <physiologicalReaction direction="left-to-right" evidence="10">
        <dbReference type="Rhea" id="RHEA:81448"/>
    </physiologicalReaction>
</comment>
<feature type="binding site" evidence="12">
    <location>
        <position position="275"/>
    </location>
    <ligand>
        <name>Zn(2+)</name>
        <dbReference type="ChEBI" id="CHEBI:29105"/>
    </ligand>
</feature>
<comment type="pathway">
    <text evidence="3">Sphingolipid metabolism.</text>
</comment>
<evidence type="ECO:0000256" key="4">
    <source>
        <dbReference type="ARBA" id="ARBA00005382"/>
    </source>
</evidence>
<comment type="pathway">
    <text evidence="2">Lipid metabolism; sphingolipid metabolism.</text>
</comment>
<keyword evidence="7 13" id="KW-0378">Hydrolase</keyword>
<dbReference type="GO" id="GO:0006680">
    <property type="term" value="P:glucosylceramide catabolic process"/>
    <property type="evidence" value="ECO:0007669"/>
    <property type="project" value="UniProtKB-ARBA"/>
</dbReference>
<evidence type="ECO:0000256" key="9">
    <source>
        <dbReference type="ARBA" id="ARBA00023098"/>
    </source>
</evidence>
<dbReference type="SUPFAM" id="SSF51011">
    <property type="entry name" value="Glycosyl hydrolase domain"/>
    <property type="match status" value="1"/>
</dbReference>
<dbReference type="GO" id="GO:0010605">
    <property type="term" value="P:negative regulation of macromolecule metabolic process"/>
    <property type="evidence" value="ECO:0007669"/>
    <property type="project" value="UniProtKB-ARBA"/>
</dbReference>
<protein>
    <recommendedName>
        <fullName evidence="5 13">Glucosylceramidase</fullName>
        <ecNumber evidence="5 13">3.2.1.45</ecNumber>
    </recommendedName>
</protein>
<sequence>MQSPCVSAHERRALSAAVHCTHNSVLARYCSVFYYNILYYASFSLVHFASGSSSRQARFLCGDLGVYVTQMSNPELRQSLVEKIEKLSVTLAKDDYPSDEMLVGRAGFLSGVLWIRTTIDHTLISNDCVQKVLSAMILSGRRYSSQRKSPCPLMYDYHGTEYLGAAHGLAGILQMALGFYDLLSDTEERAVRESADWLMSTQDDEGNFASSVKWIGRERGDDQLVHWCHGAPGVILLCLTMWKRYGDQKYFKAALRCGELIWNKGVLKKGPGICHGVGGNGYALLMLYRACGDEEWLHRARCFALMLLDRNIRAAQRIPDSPFSLFEGLSGALCFLVDLLPENIDKAQFPLGRRKSRQQLMFFAFNRIMLMRPCFSWFGDASSEGMLLLFIFTAILELSKADLPCVQKVYKSTDHNIVCVCNGTYCDDIEPVTKIARGKAVVYVSSLAGKRFQKSTIPVSGDTKTATVEVSVDARQEFQSIIGFGGAFTDSVGINLNSLKESTRQKLLEAYFGKNGIGYNLGRVPIASTDFSTREYSYADVEGDMKMTGFSLTDEDFDYKIPYILTAMNLTGGKIRLFASPWSAPGWMKTNGRMKGGGTLKGKVNGPYYQSYATYLVRFFEEYAKNGIPFWGMTLQNEPTSGALPFYGWQTMLLTATMERDFVKGILGPLFKSNSATKNLKVIALDDNRLSLPRWADIIFNDPEATKYVDGIGVHWYLNFLMPAKVFTTTHNRHPDKFLLATEACAGSTLIHGPVMGDWYRAEEYAEDIITDLNNFVAGWTDWNICLDEQGGPNWVSNFVDSPIIVNASADEFYKQPMFYAMGHFSKFIKMDAVGIATKVEGKQGLIATAVDYEGRRTLVLLNQRDSSEEVQINDLATGHHLYLTLERRSIATVLWDKQ</sequence>
<organism evidence="15 16">
    <name type="scientific">Ancylostoma ceylanicum</name>
    <dbReference type="NCBI Taxonomy" id="53326"/>
    <lineage>
        <taxon>Eukaryota</taxon>
        <taxon>Metazoa</taxon>
        <taxon>Ecdysozoa</taxon>
        <taxon>Nematoda</taxon>
        <taxon>Chromadorea</taxon>
        <taxon>Rhabditida</taxon>
        <taxon>Rhabditina</taxon>
        <taxon>Rhabditomorpha</taxon>
        <taxon>Strongyloidea</taxon>
        <taxon>Ancylostomatidae</taxon>
        <taxon>Ancylostomatinae</taxon>
        <taxon>Ancylostoma</taxon>
    </lineage>
</organism>
<keyword evidence="12" id="KW-0479">Metal-binding</keyword>
<dbReference type="SUPFAM" id="SSF51445">
    <property type="entry name" value="(Trans)glycosidases"/>
    <property type="match status" value="1"/>
</dbReference>
<comment type="catalytic activity">
    <reaction evidence="1">
        <text>a beta-D-glucosyl-(1&lt;-&gt;1')-N-acylsphing-4-enine + H2O = an N-acylsphing-4-enine + D-glucose</text>
        <dbReference type="Rhea" id="RHEA:13269"/>
        <dbReference type="ChEBI" id="CHEBI:4167"/>
        <dbReference type="ChEBI" id="CHEBI:15377"/>
        <dbReference type="ChEBI" id="CHEBI:22801"/>
        <dbReference type="ChEBI" id="CHEBI:52639"/>
        <dbReference type="EC" id="3.2.1.45"/>
    </reaction>
    <physiologicalReaction direction="left-to-right" evidence="1">
        <dbReference type="Rhea" id="RHEA:13270"/>
    </physiologicalReaction>
</comment>
<dbReference type="InterPro" id="IPR001139">
    <property type="entry name" value="Glyco_hydro_30"/>
</dbReference>
<comment type="catalytic activity">
    <reaction evidence="11">
        <text>an N-acyl-1-beta-D-glucosyl-15-methylhexadecasphing-4-enine + H2O = an N-acyl-15-methylhexadecasphing-4-enine + D-glucose</text>
        <dbReference type="Rhea" id="RHEA:34755"/>
        <dbReference type="ChEBI" id="CHEBI:4167"/>
        <dbReference type="ChEBI" id="CHEBI:15377"/>
        <dbReference type="ChEBI" id="CHEBI:70815"/>
        <dbReference type="ChEBI" id="CHEBI:70846"/>
    </reaction>
    <physiologicalReaction direction="left-to-right" evidence="11">
        <dbReference type="Rhea" id="RHEA:34756"/>
    </physiologicalReaction>
</comment>
<dbReference type="GO" id="GO:0005102">
    <property type="term" value="F:signaling receptor binding"/>
    <property type="evidence" value="ECO:0007669"/>
    <property type="project" value="UniProtKB-ARBA"/>
</dbReference>
<evidence type="ECO:0000256" key="6">
    <source>
        <dbReference type="ARBA" id="ARBA00022729"/>
    </source>
</evidence>
<keyword evidence="6" id="KW-0732">Signal</keyword>
<keyword evidence="16" id="KW-1185">Reference proteome</keyword>
<dbReference type="GO" id="GO:0042391">
    <property type="term" value="P:regulation of membrane potential"/>
    <property type="evidence" value="ECO:0007669"/>
    <property type="project" value="UniProtKB-ARBA"/>
</dbReference>
<dbReference type="GO" id="GO:0046872">
    <property type="term" value="F:metal ion binding"/>
    <property type="evidence" value="ECO:0007669"/>
    <property type="project" value="UniProtKB-KW"/>
</dbReference>
<feature type="binding site" evidence="12">
    <location>
        <position position="274"/>
    </location>
    <ligand>
        <name>Zn(2+)</name>
        <dbReference type="ChEBI" id="CHEBI:29105"/>
    </ligand>
</feature>
<dbReference type="STRING" id="53326.A0A016TTK8"/>
<proteinExistence type="inferred from homology"/>
<keyword evidence="13" id="KW-0326">Glycosidase</keyword>
<evidence type="ECO:0000256" key="13">
    <source>
        <dbReference type="RuleBase" id="RU361188"/>
    </source>
</evidence>
<name>A0A016TTK8_9BILA</name>